<comment type="caution">
    <text evidence="1">The sequence shown here is derived from an EMBL/GenBank/DDBJ whole genome shotgun (WGS) entry which is preliminary data.</text>
</comment>
<dbReference type="Proteomes" id="UP001430919">
    <property type="component" value="Unassembled WGS sequence"/>
</dbReference>
<gene>
    <name evidence="1" type="ORF">LNQ49_20120</name>
</gene>
<name>A0ABS8MYN7_9FLAO</name>
<dbReference type="SUPFAM" id="SSF52058">
    <property type="entry name" value="L domain-like"/>
    <property type="match status" value="1"/>
</dbReference>
<evidence type="ECO:0008006" key="3">
    <source>
        <dbReference type="Google" id="ProtNLM"/>
    </source>
</evidence>
<evidence type="ECO:0000313" key="1">
    <source>
        <dbReference type="EMBL" id="MCC9073894.1"/>
    </source>
</evidence>
<protein>
    <recommendedName>
        <fullName evidence="3">Leucine rich repeat-containing protein</fullName>
    </recommendedName>
</protein>
<evidence type="ECO:0000313" key="2">
    <source>
        <dbReference type="Proteomes" id="UP001430919"/>
    </source>
</evidence>
<sequence length="309" mass="36402">MQIEQINKPMIFIEKGKYFQNWEDNQFCIGDKDICKTFLNAKKVLWKMKPKTDDYSNIFYLRLKPNKANKNDGFPSYIMELPNLKQLDIPISFLEQINKENLPECVETLIITASDIYISNKSNYPQFPETGFEKIKALVLDTPPWLNLVFNDISISDNNFSNLKYLSTGIDKEGNILEHIKDLQNLEFVEIHNVANHQIFEYLSYRLKYMYLSEMKKDFSFEKIVLYNDVEFLNIAHSQAEIDCELFLKLPNLKEIYIRSSKKIKNIEALLESKNLCSLTVIDCNNPFKKTNRNLFEDIFNYLLNIDFA</sequence>
<dbReference type="InterPro" id="IPR032675">
    <property type="entry name" value="LRR_dom_sf"/>
</dbReference>
<accession>A0ABS8MYN7</accession>
<organism evidence="1 2">
    <name type="scientific">Flavobacterium pisciphilum</name>
    <dbReference type="NCBI Taxonomy" id="2893755"/>
    <lineage>
        <taxon>Bacteria</taxon>
        <taxon>Pseudomonadati</taxon>
        <taxon>Bacteroidota</taxon>
        <taxon>Flavobacteriia</taxon>
        <taxon>Flavobacteriales</taxon>
        <taxon>Flavobacteriaceae</taxon>
        <taxon>Flavobacterium</taxon>
    </lineage>
</organism>
<reference evidence="1" key="1">
    <citation type="submission" date="2021-11" db="EMBL/GenBank/DDBJ databases">
        <title>Description of novel Flavobacterium species.</title>
        <authorList>
            <person name="Saticioglu I.B."/>
            <person name="Ay H."/>
            <person name="Altun S."/>
            <person name="Duman M."/>
        </authorList>
    </citation>
    <scope>NUCLEOTIDE SEQUENCE</scope>
    <source>
        <strain evidence="1">F-65</strain>
    </source>
</reference>
<keyword evidence="2" id="KW-1185">Reference proteome</keyword>
<proteinExistence type="predicted"/>
<dbReference type="Gene3D" id="3.80.10.10">
    <property type="entry name" value="Ribonuclease Inhibitor"/>
    <property type="match status" value="1"/>
</dbReference>
<dbReference type="RefSeq" id="WP_229990800.1">
    <property type="nucleotide sequence ID" value="NZ_JAJJMO010000001.1"/>
</dbReference>
<dbReference type="EMBL" id="JAJJMO010000001">
    <property type="protein sequence ID" value="MCC9073894.1"/>
    <property type="molecule type" value="Genomic_DNA"/>
</dbReference>